<sequence length="82" mass="9597">MVEKAKRKGVQNSASIAIIMYKKKLCRSRVTDLWRTILQSDRDDEIKTRRKERGSCQSLSRNVNLAADQVVEKQPEQQYNEE</sequence>
<evidence type="ECO:0000313" key="2">
    <source>
        <dbReference type="Proteomes" id="UP001386955"/>
    </source>
</evidence>
<reference evidence="1 2" key="1">
    <citation type="submission" date="2024-01" db="EMBL/GenBank/DDBJ databases">
        <title>The genomes of 5 underutilized Papilionoideae crops provide insights into root nodulation and disease resistanc.</title>
        <authorList>
            <person name="Jiang F."/>
        </authorList>
    </citation>
    <scope>NUCLEOTIDE SEQUENCE [LARGE SCALE GENOMIC DNA]</scope>
    <source>
        <strain evidence="1">DUOXIRENSHENG_FW03</strain>
        <tissue evidence="1">Leaves</tissue>
    </source>
</reference>
<proteinExistence type="predicted"/>
<keyword evidence="2" id="KW-1185">Reference proteome</keyword>
<gene>
    <name evidence="1" type="ORF">VNO78_00871</name>
</gene>
<comment type="caution">
    <text evidence="1">The sequence shown here is derived from an EMBL/GenBank/DDBJ whole genome shotgun (WGS) entry which is preliminary data.</text>
</comment>
<dbReference type="AlphaFoldDB" id="A0AAN9T104"/>
<protein>
    <submittedName>
        <fullName evidence="1">Uncharacterized protein</fullName>
    </submittedName>
</protein>
<accession>A0AAN9T104</accession>
<name>A0AAN9T104_PSOTE</name>
<organism evidence="1 2">
    <name type="scientific">Psophocarpus tetragonolobus</name>
    <name type="common">Winged bean</name>
    <name type="synonym">Dolichos tetragonolobus</name>
    <dbReference type="NCBI Taxonomy" id="3891"/>
    <lineage>
        <taxon>Eukaryota</taxon>
        <taxon>Viridiplantae</taxon>
        <taxon>Streptophyta</taxon>
        <taxon>Embryophyta</taxon>
        <taxon>Tracheophyta</taxon>
        <taxon>Spermatophyta</taxon>
        <taxon>Magnoliopsida</taxon>
        <taxon>eudicotyledons</taxon>
        <taxon>Gunneridae</taxon>
        <taxon>Pentapetalae</taxon>
        <taxon>rosids</taxon>
        <taxon>fabids</taxon>
        <taxon>Fabales</taxon>
        <taxon>Fabaceae</taxon>
        <taxon>Papilionoideae</taxon>
        <taxon>50 kb inversion clade</taxon>
        <taxon>NPAAA clade</taxon>
        <taxon>indigoferoid/millettioid clade</taxon>
        <taxon>Phaseoleae</taxon>
        <taxon>Psophocarpus</taxon>
    </lineage>
</organism>
<dbReference type="Proteomes" id="UP001386955">
    <property type="component" value="Unassembled WGS sequence"/>
</dbReference>
<dbReference type="EMBL" id="JAYMYS010000001">
    <property type="protein sequence ID" value="KAK7410242.1"/>
    <property type="molecule type" value="Genomic_DNA"/>
</dbReference>
<evidence type="ECO:0000313" key="1">
    <source>
        <dbReference type="EMBL" id="KAK7410242.1"/>
    </source>
</evidence>